<dbReference type="PANTHER" id="PTHR34066:SF1">
    <property type="entry name" value="DUF1764 FAMILY PROTEIN"/>
    <property type="match status" value="1"/>
</dbReference>
<accession>A0ABR3AFG1</accession>
<reference evidence="2 3" key="1">
    <citation type="submission" date="2024-05" db="EMBL/GenBank/DDBJ databases">
        <title>A draft genome resource for the thread blight pathogen Marasmius tenuissimus strain MS-2.</title>
        <authorList>
            <person name="Yulfo-Soto G.E."/>
            <person name="Baruah I.K."/>
            <person name="Amoako-Attah I."/>
            <person name="Bukari Y."/>
            <person name="Meinhardt L.W."/>
            <person name="Bailey B.A."/>
            <person name="Cohen S.P."/>
        </authorList>
    </citation>
    <scope>NUCLEOTIDE SEQUENCE [LARGE SCALE GENOMIC DNA]</scope>
    <source>
        <strain evidence="2 3">MS-2</strain>
    </source>
</reference>
<feature type="compositionally biased region" description="Polar residues" evidence="1">
    <location>
        <begin position="44"/>
        <end position="54"/>
    </location>
</feature>
<dbReference type="Proteomes" id="UP001437256">
    <property type="component" value="Unassembled WGS sequence"/>
</dbReference>
<dbReference type="Pfam" id="PF08576">
    <property type="entry name" value="DUF1764"/>
    <property type="match status" value="1"/>
</dbReference>
<dbReference type="EMBL" id="JBBXMP010000002">
    <property type="protein sequence ID" value="KAL0072112.1"/>
    <property type="molecule type" value="Genomic_DNA"/>
</dbReference>
<feature type="compositionally biased region" description="Basic and acidic residues" evidence="1">
    <location>
        <begin position="72"/>
        <end position="92"/>
    </location>
</feature>
<comment type="caution">
    <text evidence="2">The sequence shown here is derived from an EMBL/GenBank/DDBJ whole genome shotgun (WGS) entry which is preliminary data.</text>
</comment>
<gene>
    <name evidence="2" type="ORF">AAF712_001035</name>
</gene>
<proteinExistence type="predicted"/>
<dbReference type="InterPro" id="IPR013885">
    <property type="entry name" value="DUF1764_euk"/>
</dbReference>
<dbReference type="PANTHER" id="PTHR34066">
    <property type="entry name" value="GROWTH FACTOR 2"/>
    <property type="match status" value="1"/>
</dbReference>
<protein>
    <submittedName>
        <fullName evidence="2">Uncharacterized protein</fullName>
    </submittedName>
</protein>
<evidence type="ECO:0000313" key="2">
    <source>
        <dbReference type="EMBL" id="KAL0072112.1"/>
    </source>
</evidence>
<feature type="region of interest" description="Disordered" evidence="1">
    <location>
        <begin position="1"/>
        <end position="111"/>
    </location>
</feature>
<sequence length="157" mass="17338">MPQSEIDDIFASKGKAKAALKPQPEPSSSTKSKPEKKRKRKHQATSIVTSSSAPETVVDPSIKIPTTKRQKVTKDSADTKTKATKKAEKTSDNDGFTDSRGTGPRRKTEEGWSVFKEDELGINDEGGGNLYSEAFLRLMSTSYTDRYAFMSIRLSML</sequence>
<name>A0ABR3AFG1_9AGAR</name>
<keyword evidence="3" id="KW-1185">Reference proteome</keyword>
<feature type="compositionally biased region" description="Basic residues" evidence="1">
    <location>
        <begin position="34"/>
        <end position="43"/>
    </location>
</feature>
<evidence type="ECO:0000313" key="3">
    <source>
        <dbReference type="Proteomes" id="UP001437256"/>
    </source>
</evidence>
<organism evidence="2 3">
    <name type="scientific">Marasmius tenuissimus</name>
    <dbReference type="NCBI Taxonomy" id="585030"/>
    <lineage>
        <taxon>Eukaryota</taxon>
        <taxon>Fungi</taxon>
        <taxon>Dikarya</taxon>
        <taxon>Basidiomycota</taxon>
        <taxon>Agaricomycotina</taxon>
        <taxon>Agaricomycetes</taxon>
        <taxon>Agaricomycetidae</taxon>
        <taxon>Agaricales</taxon>
        <taxon>Marasmiineae</taxon>
        <taxon>Marasmiaceae</taxon>
        <taxon>Marasmius</taxon>
    </lineage>
</organism>
<evidence type="ECO:0000256" key="1">
    <source>
        <dbReference type="SAM" id="MobiDB-lite"/>
    </source>
</evidence>